<accession>A0A9D2PHF0</accession>
<dbReference type="Gene3D" id="3.40.50.620">
    <property type="entry name" value="HUPs"/>
    <property type="match status" value="1"/>
</dbReference>
<dbReference type="AlphaFoldDB" id="A0A9D2PHF0"/>
<reference evidence="3" key="2">
    <citation type="submission" date="2021-04" db="EMBL/GenBank/DDBJ databases">
        <authorList>
            <person name="Gilroy R."/>
        </authorList>
    </citation>
    <scope>NUCLEOTIDE SEQUENCE</scope>
    <source>
        <strain evidence="3">ChiSjej3B21-8574</strain>
    </source>
</reference>
<protein>
    <recommendedName>
        <fullName evidence="1">Electron transfer flavoprotein small subunit</fullName>
    </recommendedName>
</protein>
<feature type="domain" description="Electron transfer flavoprotein alpha/beta-subunit N-terminal" evidence="2">
    <location>
        <begin position="20"/>
        <end position="199"/>
    </location>
</feature>
<evidence type="ECO:0000313" key="3">
    <source>
        <dbReference type="EMBL" id="HJC50126.1"/>
    </source>
</evidence>
<dbReference type="PANTHER" id="PTHR21294:SF17">
    <property type="entry name" value="PROTEIN FIXA"/>
    <property type="match status" value="1"/>
</dbReference>
<proteinExistence type="predicted"/>
<sequence length="253" mass="28443">MEVKKKILVILKQVPGMKEKKDYQDTDVLNQSDKNLLMEALNLGEDMGAEVDVMVHGPKSAENILREALTYGVHQAILVTNEKKQDYMVKDPGKAVALTAEEKGMYDLFFCGRQAVDGDSAHAAAVISGTLRIPLIPYARKTWTEGKQIFAVCAGDEGDRQISCEMPAMVLSVREKGQNRYPTAAHIIRTYSGEYKVDVIKMKEDPEQNAGITQSRKYEIRQNKKEKNVMFSGKDAREASEKMVKILKKWDVL</sequence>
<reference evidence="3" key="1">
    <citation type="journal article" date="2021" name="PeerJ">
        <title>Extensive microbial diversity within the chicken gut microbiome revealed by metagenomics and culture.</title>
        <authorList>
            <person name="Gilroy R."/>
            <person name="Ravi A."/>
            <person name="Getino M."/>
            <person name="Pursley I."/>
            <person name="Horton D.L."/>
            <person name="Alikhan N.F."/>
            <person name="Baker D."/>
            <person name="Gharbi K."/>
            <person name="Hall N."/>
            <person name="Watson M."/>
            <person name="Adriaenssens E.M."/>
            <person name="Foster-Nyarko E."/>
            <person name="Jarju S."/>
            <person name="Secka A."/>
            <person name="Antonio M."/>
            <person name="Oren A."/>
            <person name="Chaudhuri R.R."/>
            <person name="La Ragione R."/>
            <person name="Hildebrand F."/>
            <person name="Pallen M.J."/>
        </authorList>
    </citation>
    <scope>NUCLEOTIDE SEQUENCE</scope>
    <source>
        <strain evidence="3">ChiSjej3B21-8574</strain>
    </source>
</reference>
<dbReference type="PANTHER" id="PTHR21294">
    <property type="entry name" value="ELECTRON TRANSFER FLAVOPROTEIN BETA-SUBUNIT"/>
    <property type="match status" value="1"/>
</dbReference>
<gene>
    <name evidence="3" type="ORF">H9754_06030</name>
</gene>
<dbReference type="InterPro" id="IPR012255">
    <property type="entry name" value="ETF_b"/>
</dbReference>
<dbReference type="GO" id="GO:0009055">
    <property type="term" value="F:electron transfer activity"/>
    <property type="evidence" value="ECO:0007669"/>
    <property type="project" value="InterPro"/>
</dbReference>
<dbReference type="SUPFAM" id="SSF52402">
    <property type="entry name" value="Adenine nucleotide alpha hydrolases-like"/>
    <property type="match status" value="1"/>
</dbReference>
<dbReference type="EMBL" id="DWWD01000023">
    <property type="protein sequence ID" value="HJC50126.1"/>
    <property type="molecule type" value="Genomic_DNA"/>
</dbReference>
<dbReference type="Pfam" id="PF01012">
    <property type="entry name" value="ETF"/>
    <property type="match status" value="1"/>
</dbReference>
<dbReference type="SMART" id="SM00893">
    <property type="entry name" value="ETF"/>
    <property type="match status" value="1"/>
</dbReference>
<name>A0A9D2PHF0_9FIRM</name>
<dbReference type="InterPro" id="IPR014730">
    <property type="entry name" value="ETF_a/b_N"/>
</dbReference>
<dbReference type="Proteomes" id="UP000823904">
    <property type="component" value="Unassembled WGS sequence"/>
</dbReference>
<comment type="caution">
    <text evidence="3">The sequence shown here is derived from an EMBL/GenBank/DDBJ whole genome shotgun (WGS) entry which is preliminary data.</text>
</comment>
<dbReference type="InterPro" id="IPR014729">
    <property type="entry name" value="Rossmann-like_a/b/a_fold"/>
</dbReference>
<evidence type="ECO:0000256" key="1">
    <source>
        <dbReference type="ARBA" id="ARBA00042002"/>
    </source>
</evidence>
<evidence type="ECO:0000259" key="2">
    <source>
        <dbReference type="SMART" id="SM00893"/>
    </source>
</evidence>
<evidence type="ECO:0000313" key="4">
    <source>
        <dbReference type="Proteomes" id="UP000823904"/>
    </source>
</evidence>
<organism evidence="3 4">
    <name type="scientific">Candidatus Anaerostipes avistercoris</name>
    <dbReference type="NCBI Taxonomy" id="2838462"/>
    <lineage>
        <taxon>Bacteria</taxon>
        <taxon>Bacillati</taxon>
        <taxon>Bacillota</taxon>
        <taxon>Clostridia</taxon>
        <taxon>Lachnospirales</taxon>
        <taxon>Lachnospiraceae</taxon>
        <taxon>Anaerostipes</taxon>
    </lineage>
</organism>